<dbReference type="OrthoDB" id="9451547at2759"/>
<dbReference type="EMBL" id="JAACJJ010000031">
    <property type="protein sequence ID" value="KAF5317995.1"/>
    <property type="molecule type" value="Genomic_DNA"/>
</dbReference>
<gene>
    <name evidence="1" type="ORF">D9619_012265</name>
</gene>
<evidence type="ECO:0000313" key="1">
    <source>
        <dbReference type="EMBL" id="KAF5317995.1"/>
    </source>
</evidence>
<reference evidence="1 2" key="1">
    <citation type="journal article" date="2020" name="ISME J.">
        <title>Uncovering the hidden diversity of litter-decomposition mechanisms in mushroom-forming fungi.</title>
        <authorList>
            <person name="Floudas D."/>
            <person name="Bentzer J."/>
            <person name="Ahren D."/>
            <person name="Johansson T."/>
            <person name="Persson P."/>
            <person name="Tunlid A."/>
        </authorList>
    </citation>
    <scope>NUCLEOTIDE SEQUENCE [LARGE SCALE GENOMIC DNA]</scope>
    <source>
        <strain evidence="1 2">CBS 101986</strain>
    </source>
</reference>
<accession>A0A8H5EZ70</accession>
<sequence length="398" mass="43941">MFIFLAGTLYSSRVMAKPLVSSVFPLQVTSFLSRATSNATMTCTFNGSNYSLLSPSLDNVTCDAIMHDAAAALQISSNDRSVTDIIWSCLATVFACTWVSVHPNIPHPDATDWYIRRERALLMLCGLIAPELIVLWALRQWMGARYSVRKMKEESIYGFTMVHGHFWQMGGFIQNELGHGARVILDDHELARFKLPTVGEIRDKSKGDGLSKALVVGQTAWFVAQCIARWAMGLAVTEAELVTLAFAALNGVIYFLWWHKPQDVRYAIQVGGPPGSAERQYPPQLTASLTLSTDTPSIQSIQPLPAFEQRGYVDDLQNIRSILAESFLGKLAQRLKTSQPSNDDFCGSWCLAISMSHSTIRSDDSFTATGVASSVGVLFGALHCAAWNFDFLTPKERI</sequence>
<proteinExistence type="predicted"/>
<dbReference type="PANTHER" id="PTHR35043:SF7">
    <property type="entry name" value="TRANSCRIPTION FACTOR DOMAIN-CONTAINING PROTEIN"/>
    <property type="match status" value="1"/>
</dbReference>
<dbReference type="AlphaFoldDB" id="A0A8H5EZ70"/>
<protein>
    <submittedName>
        <fullName evidence="1">Uncharacterized protein</fullName>
    </submittedName>
</protein>
<name>A0A8H5EZ70_9AGAR</name>
<evidence type="ECO:0000313" key="2">
    <source>
        <dbReference type="Proteomes" id="UP000567179"/>
    </source>
</evidence>
<dbReference type="Proteomes" id="UP000567179">
    <property type="component" value="Unassembled WGS sequence"/>
</dbReference>
<organism evidence="1 2">
    <name type="scientific">Psilocybe cf. subviscida</name>
    <dbReference type="NCBI Taxonomy" id="2480587"/>
    <lineage>
        <taxon>Eukaryota</taxon>
        <taxon>Fungi</taxon>
        <taxon>Dikarya</taxon>
        <taxon>Basidiomycota</taxon>
        <taxon>Agaricomycotina</taxon>
        <taxon>Agaricomycetes</taxon>
        <taxon>Agaricomycetidae</taxon>
        <taxon>Agaricales</taxon>
        <taxon>Agaricineae</taxon>
        <taxon>Strophariaceae</taxon>
        <taxon>Psilocybe</taxon>
    </lineage>
</organism>
<keyword evidence="2" id="KW-1185">Reference proteome</keyword>
<comment type="caution">
    <text evidence="1">The sequence shown here is derived from an EMBL/GenBank/DDBJ whole genome shotgun (WGS) entry which is preliminary data.</text>
</comment>
<dbReference type="PANTHER" id="PTHR35043">
    <property type="entry name" value="TRANSCRIPTION FACTOR DOMAIN-CONTAINING PROTEIN"/>
    <property type="match status" value="1"/>
</dbReference>